<dbReference type="EMBL" id="GBXI01006084">
    <property type="protein sequence ID" value="JAD08208.1"/>
    <property type="molecule type" value="Transcribed_RNA"/>
</dbReference>
<evidence type="ECO:0000256" key="5">
    <source>
        <dbReference type="SAM" id="MobiDB-lite"/>
    </source>
</evidence>
<feature type="domain" description="Tyrosine-protein phosphatase" evidence="8">
    <location>
        <begin position="1460"/>
        <end position="1773"/>
    </location>
</feature>
<dbReference type="EC" id="3.1.3.48" evidence="1"/>
<feature type="signal peptide" evidence="7">
    <location>
        <begin position="1"/>
        <end position="23"/>
    </location>
</feature>
<keyword evidence="6" id="KW-1133">Transmembrane helix</keyword>
<feature type="compositionally biased region" description="Polar residues" evidence="5">
    <location>
        <begin position="828"/>
        <end position="843"/>
    </location>
</feature>
<keyword evidence="2" id="KW-0597">Phosphoprotein</keyword>
<name>A0A0A1XCL8_ZEUCU</name>
<dbReference type="SUPFAM" id="SSF52799">
    <property type="entry name" value="(Phosphotyrosine protein) phosphatases II"/>
    <property type="match status" value="1"/>
</dbReference>
<feature type="compositionally biased region" description="Low complexity" evidence="5">
    <location>
        <begin position="1157"/>
        <end position="1174"/>
    </location>
</feature>
<evidence type="ECO:0000259" key="9">
    <source>
        <dbReference type="PROSITE" id="PS50056"/>
    </source>
</evidence>
<keyword evidence="6" id="KW-0472">Membrane</keyword>
<accession>A0A0A1XCL8</accession>
<evidence type="ECO:0000256" key="3">
    <source>
        <dbReference type="ARBA" id="ARBA00022801"/>
    </source>
</evidence>
<feature type="compositionally biased region" description="Low complexity" evidence="5">
    <location>
        <begin position="93"/>
        <end position="105"/>
    </location>
</feature>
<evidence type="ECO:0000259" key="8">
    <source>
        <dbReference type="PROSITE" id="PS50055"/>
    </source>
</evidence>
<reference evidence="10" key="1">
    <citation type="submission" date="2014-11" db="EMBL/GenBank/DDBJ databases">
        <authorList>
            <person name="Geib S."/>
        </authorList>
    </citation>
    <scope>NUCLEOTIDE SEQUENCE</scope>
</reference>
<feature type="region of interest" description="Disordered" evidence="5">
    <location>
        <begin position="731"/>
        <end position="755"/>
    </location>
</feature>
<dbReference type="PANTHER" id="PTHR46198:SF4">
    <property type="entry name" value="PROTEIN-TYROSINE-PHOSPHATASE"/>
    <property type="match status" value="1"/>
</dbReference>
<feature type="region of interest" description="Disordered" evidence="5">
    <location>
        <begin position="1673"/>
        <end position="1694"/>
    </location>
</feature>
<gene>
    <name evidence="10" type="primary">PTPRK_2</name>
    <name evidence="10" type="ORF">g.42666</name>
</gene>
<dbReference type="Gene3D" id="3.90.190.10">
    <property type="entry name" value="Protein tyrosine phosphatase superfamily"/>
    <property type="match status" value="1"/>
</dbReference>
<dbReference type="GO" id="GO:0007165">
    <property type="term" value="P:signal transduction"/>
    <property type="evidence" value="ECO:0007669"/>
    <property type="project" value="TreeGrafter"/>
</dbReference>
<dbReference type="InterPro" id="IPR008356">
    <property type="entry name" value="Tyr_Pase_KIM-con"/>
</dbReference>
<dbReference type="GO" id="GO:0009653">
    <property type="term" value="P:anatomical structure morphogenesis"/>
    <property type="evidence" value="ECO:0007669"/>
    <property type="project" value="UniProtKB-ARBA"/>
</dbReference>
<keyword evidence="4" id="KW-0904">Protein phosphatase</keyword>
<feature type="region of interest" description="Disordered" evidence="5">
    <location>
        <begin position="806"/>
        <end position="882"/>
    </location>
</feature>
<feature type="region of interest" description="Disordered" evidence="5">
    <location>
        <begin position="82"/>
        <end position="107"/>
    </location>
</feature>
<feature type="compositionally biased region" description="Low complexity" evidence="5">
    <location>
        <begin position="813"/>
        <end position="827"/>
    </location>
</feature>
<keyword evidence="10" id="KW-0675">Receptor</keyword>
<dbReference type="PRINTS" id="PR00700">
    <property type="entry name" value="PRTYPHPHTASE"/>
</dbReference>
<dbReference type="InterPro" id="IPR000242">
    <property type="entry name" value="PTP_cat"/>
</dbReference>
<organism evidence="10">
    <name type="scientific">Zeugodacus cucurbitae</name>
    <name type="common">Melon fruit fly</name>
    <name type="synonym">Bactrocera cucurbitae</name>
    <dbReference type="NCBI Taxonomy" id="28588"/>
    <lineage>
        <taxon>Eukaryota</taxon>
        <taxon>Metazoa</taxon>
        <taxon>Ecdysozoa</taxon>
        <taxon>Arthropoda</taxon>
        <taxon>Hexapoda</taxon>
        <taxon>Insecta</taxon>
        <taxon>Pterygota</taxon>
        <taxon>Neoptera</taxon>
        <taxon>Endopterygota</taxon>
        <taxon>Diptera</taxon>
        <taxon>Brachycera</taxon>
        <taxon>Muscomorpha</taxon>
        <taxon>Tephritoidea</taxon>
        <taxon>Tephritidae</taxon>
        <taxon>Zeugodacus</taxon>
        <taxon>Zeugodacus</taxon>
    </lineage>
</organism>
<dbReference type="PROSITE" id="PS00383">
    <property type="entry name" value="TYR_PHOSPHATASE_1"/>
    <property type="match status" value="1"/>
</dbReference>
<reference evidence="10" key="2">
    <citation type="journal article" date="2015" name="Gigascience">
        <title>Reconstructing a comprehensive transcriptome assembly of a white-pupal translocated strain of the pest fruit fly Bactrocera cucurbitae.</title>
        <authorList>
            <person name="Sim S.B."/>
            <person name="Calla B."/>
            <person name="Hall B."/>
            <person name="DeRego T."/>
            <person name="Geib S.M."/>
        </authorList>
    </citation>
    <scope>NUCLEOTIDE SEQUENCE</scope>
</reference>
<evidence type="ECO:0000256" key="4">
    <source>
        <dbReference type="ARBA" id="ARBA00022912"/>
    </source>
</evidence>
<protein>
    <recommendedName>
        <fullName evidence="1">protein-tyrosine-phosphatase</fullName>
        <ecNumber evidence="1">3.1.3.48</ecNumber>
    </recommendedName>
</protein>
<feature type="compositionally biased region" description="Polar residues" evidence="5">
    <location>
        <begin position="1144"/>
        <end position="1156"/>
    </location>
</feature>
<feature type="compositionally biased region" description="Low complexity" evidence="5">
    <location>
        <begin position="866"/>
        <end position="882"/>
    </location>
</feature>
<dbReference type="PROSITE" id="PS50056">
    <property type="entry name" value="TYR_PHOSPHATASE_2"/>
    <property type="match status" value="1"/>
</dbReference>
<dbReference type="PROSITE" id="PS50055">
    <property type="entry name" value="TYR_PHOSPHATASE_PTP"/>
    <property type="match status" value="1"/>
</dbReference>
<feature type="region of interest" description="Disordered" evidence="5">
    <location>
        <begin position="1144"/>
        <end position="1203"/>
    </location>
</feature>
<sequence>MITNSPNTFYQLLILALITQSLAGVLPHRPQQRHLSRRAIDDAARNLESPAGDHDIAVATVTDRSDQSANISANHVSLINKSAEGESDNGNVSASTFESASSESENMQAVKSTKLLPALGNHDANTGEHKSGETVVLNRVESHEAESTKEVMKENEMVVKEGTVDVSTGQHASSEVTNKPADTRMLSEEQPALNTTREERVFSEAGEWSGKSMATLDIEKHINNGLDEMALKENEDKQINADSIDEETEQPATTEAILKDLENIAVKLNLATTSRTHDVSSMLDNMSEKEHVAIGLEESMGRSIDAAHSSENKLEMRFEQQLKSDETAANTNPILETKANVEGETTGTEVRGSDVMHSYKPTTDAEIKETTKEENLNPNVSSEAETESLTKIITQPATAHVDAQTNSNINNTSPVEKRAKFFNENSPSSQLKMNLPDGPEIWSLASMRTVPKAPNDNGTPLLENKSADLRWQANEIFTTERTVNVSDYSEKNLLDWTKVMGMRSELESEGTVEKNLLTGNTLEEDKIVAAKSPKAELPLQMTEKWETDGPAKINANVETNTTTDHTTEGFAVLNAGHEFSATQTMNEIDITQTIMKTTAMPTINTNAPSTQTIQQISSDSPLSVDNNDKRVDFTSTVVTTGTGEPLNVFSAAQTETSTLQQNTEKAGVEKINSFEESSKQRQPSEDFNVIITSTTPLPLLDVAAGVATAMPILNETTPTLASSTTTMLTALPVEQSTSTTTTPTPPPSDVSEAPTSWDNATATILEAQPETTEATLLTNVDAGDSGAKVDVSSADGLHNVTLEQQLKREPETVTETANANATEEQTTLLTVSEQSTSEASGPTSAGERKSYVNANTSAETGEGIATQNETPSVTTETTTESSHITETATITFINTTVLSTDLVEINTTAKTNEVLAVTTIATITEVSQIGNEVELELRTENITEAAEGPIDATAATTLNSDTGSSTIVKLEETNTTAKTVSSINELLESVNKTTDITTPSLSTTTLPITTPPTQSAVEPVLYTATTLKSDENVNEVTATTIIPLEITTVQASGSVLENSTTTDNTLTPVDFRNRTTVAVGTHDTESSIETNVIDQLDKTTVKITSTTTFAPTTTTTTDLGVAKVDGGEKSSTEESHVVSVFDVSNETTLPSVQEGETATTTSSTTTMATIATSTDGTPVPQITEVNNTSSVTTTTEPPLINLLDESTAAPTTKATSMFNQPSTTTSSIAVNPQEVYTVFSTTEESTITSTSTAAIAPLVPIITTTSSPTSPSVDSSTHAFIPKVATTIATLTTTMLPPTLHAAIGGGSSAGTPSHMPGMINSGMRPNSSDTNETDVNVIIAITVSIIGVVALILLVAFLYLMRKRQKQMSYGQRCRPVSLDAYSLDNVSVLGSVRRKGALRASKRSYGNIAFDDPSLRHNGLSATELAKFVERRSSIFEEFRDVPQIIARADEVPAGCEDKNRYANVIPLPETRVVLQQLGDDDKTEYINANYVRGPKDSPNYYIATQAPLETTVADFWRMIWEQQSRVIIQATDLYENGIEKCAEYLPPSVTLDNHTTYGDFQITLKHREVKDKYAISTLMLKNTAENMSRELTHYWYKWPEAGVPSEEAPIIAMLLEARSSLKGYVNESREKNSSATLKADGNGQSDVIHNGNGTTVITVDEDAANKLGTEGVNGEGKENGRNAEINGNVSGVDKMKGTTLNNQGPLTIHCSPGTGRTGTIIACDMAIRSLETPKRSVDIPQIVYYVRRGRASAVQTKEQYEFIYKVAHMYATKITNLSNDN</sequence>
<dbReference type="Pfam" id="PF00102">
    <property type="entry name" value="Y_phosphatase"/>
    <property type="match status" value="2"/>
</dbReference>
<feature type="region of interest" description="Disordered" evidence="5">
    <location>
        <begin position="323"/>
        <end position="349"/>
    </location>
</feature>
<dbReference type="InterPro" id="IPR016130">
    <property type="entry name" value="Tyr_Pase_AS"/>
</dbReference>
<dbReference type="GO" id="GO:0030054">
    <property type="term" value="C:cell junction"/>
    <property type="evidence" value="ECO:0007669"/>
    <property type="project" value="TreeGrafter"/>
</dbReference>
<keyword evidence="6" id="KW-0812">Transmembrane</keyword>
<dbReference type="GO" id="GO:0048666">
    <property type="term" value="P:neuron development"/>
    <property type="evidence" value="ECO:0007669"/>
    <property type="project" value="UniProtKB-ARBA"/>
</dbReference>
<dbReference type="GO" id="GO:0019901">
    <property type="term" value="F:protein kinase binding"/>
    <property type="evidence" value="ECO:0007669"/>
    <property type="project" value="TreeGrafter"/>
</dbReference>
<evidence type="ECO:0000256" key="2">
    <source>
        <dbReference type="ARBA" id="ARBA00022553"/>
    </source>
</evidence>
<evidence type="ECO:0000313" key="10">
    <source>
        <dbReference type="EMBL" id="JAD08208.1"/>
    </source>
</evidence>
<dbReference type="PANTHER" id="PTHR46198">
    <property type="entry name" value="PROTEIN-TYROSINE-PHOSPHATASE"/>
    <property type="match status" value="1"/>
</dbReference>
<feature type="domain" description="Tyrosine specific protein phosphatases" evidence="9">
    <location>
        <begin position="1689"/>
        <end position="1764"/>
    </location>
</feature>
<dbReference type="GO" id="GO:0005829">
    <property type="term" value="C:cytosol"/>
    <property type="evidence" value="ECO:0007669"/>
    <property type="project" value="TreeGrafter"/>
</dbReference>
<dbReference type="SMART" id="SM00404">
    <property type="entry name" value="PTPc_motif"/>
    <property type="match status" value="1"/>
</dbReference>
<dbReference type="GO" id="GO:0004725">
    <property type="term" value="F:protein tyrosine phosphatase activity"/>
    <property type="evidence" value="ECO:0007669"/>
    <property type="project" value="UniProtKB-EC"/>
</dbReference>
<feature type="region of interest" description="Disordered" evidence="5">
    <location>
        <begin position="1634"/>
        <end position="1655"/>
    </location>
</feature>
<feature type="compositionally biased region" description="Polar residues" evidence="5">
    <location>
        <begin position="1645"/>
        <end position="1655"/>
    </location>
</feature>
<dbReference type="InterPro" id="IPR003595">
    <property type="entry name" value="Tyr_Pase_cat"/>
</dbReference>
<evidence type="ECO:0000256" key="6">
    <source>
        <dbReference type="SAM" id="Phobius"/>
    </source>
</evidence>
<keyword evidence="3" id="KW-0378">Hydrolase</keyword>
<dbReference type="InterPro" id="IPR029021">
    <property type="entry name" value="Prot-tyrosine_phosphatase-like"/>
</dbReference>
<keyword evidence="7" id="KW-0732">Signal</keyword>
<feature type="region of interest" description="Disordered" evidence="5">
    <location>
        <begin position="165"/>
        <end position="198"/>
    </location>
</feature>
<dbReference type="SMART" id="SM00194">
    <property type="entry name" value="PTPc"/>
    <property type="match status" value="1"/>
</dbReference>
<dbReference type="CDD" id="cd00047">
    <property type="entry name" value="PTPc"/>
    <property type="match status" value="1"/>
</dbReference>
<feature type="chain" id="PRO_5001983431" description="protein-tyrosine-phosphatase" evidence="7">
    <location>
        <begin position="24"/>
        <end position="1784"/>
    </location>
</feature>
<dbReference type="GO" id="GO:0005886">
    <property type="term" value="C:plasma membrane"/>
    <property type="evidence" value="ECO:0007669"/>
    <property type="project" value="TreeGrafter"/>
</dbReference>
<evidence type="ECO:0000256" key="7">
    <source>
        <dbReference type="SAM" id="SignalP"/>
    </source>
</evidence>
<feature type="compositionally biased region" description="Polar residues" evidence="5">
    <location>
        <begin position="165"/>
        <end position="177"/>
    </location>
</feature>
<feature type="compositionally biased region" description="Low complexity" evidence="5">
    <location>
        <begin position="1183"/>
        <end position="1198"/>
    </location>
</feature>
<feature type="transmembrane region" description="Helical" evidence="6">
    <location>
        <begin position="1338"/>
        <end position="1361"/>
    </location>
</feature>
<proteinExistence type="predicted"/>
<feature type="compositionally biased region" description="Low complexity" evidence="5">
    <location>
        <begin position="731"/>
        <end position="742"/>
    </location>
</feature>
<evidence type="ECO:0000256" key="1">
    <source>
        <dbReference type="ARBA" id="ARBA00013064"/>
    </source>
</evidence>
<dbReference type="InterPro" id="IPR000387">
    <property type="entry name" value="Tyr_Pase_dom"/>
</dbReference>